<proteinExistence type="predicted"/>
<evidence type="ECO:0000313" key="1">
    <source>
        <dbReference type="EMBL" id="VYU18124.1"/>
    </source>
</evidence>
<gene>
    <name evidence="1" type="ORF">CTLFYP3_01680</name>
</gene>
<sequence>MYGYPPSDLLVIRVFNNTDKKIKDISFNYEGSKMRDTTISSIRPRQDKQTGISTIYLNTPTDILMHHKVDGNTFTYVIKEKVTNSFTTKQVPYPIRISINDIKENGELDISIKVDEA</sequence>
<dbReference type="AlphaFoldDB" id="A0A6N3CRD9"/>
<organism evidence="1">
    <name type="scientific">Clostridium tertium</name>
    <dbReference type="NCBI Taxonomy" id="1559"/>
    <lineage>
        <taxon>Bacteria</taxon>
        <taxon>Bacillati</taxon>
        <taxon>Bacillota</taxon>
        <taxon>Clostridia</taxon>
        <taxon>Eubacteriales</taxon>
        <taxon>Clostridiaceae</taxon>
        <taxon>Clostridium</taxon>
    </lineage>
</organism>
<dbReference type="RefSeq" id="WP_156626158.1">
    <property type="nucleotide sequence ID" value="NZ_CACRTO010000017.1"/>
</dbReference>
<dbReference type="EMBL" id="CACRTO010000017">
    <property type="protein sequence ID" value="VYU18124.1"/>
    <property type="molecule type" value="Genomic_DNA"/>
</dbReference>
<protein>
    <submittedName>
        <fullName evidence="1">Uncharacterized protein</fullName>
    </submittedName>
</protein>
<reference evidence="1" key="1">
    <citation type="submission" date="2019-11" db="EMBL/GenBank/DDBJ databases">
        <authorList>
            <person name="Feng L."/>
        </authorList>
    </citation>
    <scope>NUCLEOTIDE SEQUENCE</scope>
    <source>
        <strain evidence="1">CTertiumLFYP3</strain>
    </source>
</reference>
<accession>A0A6N3CRD9</accession>
<name>A0A6N3CRD9_9CLOT</name>